<dbReference type="Proteomes" id="UP000076717">
    <property type="component" value="Unassembled WGS sequence"/>
</dbReference>
<gene>
    <name evidence="2" type="ORF">ACH61_03114</name>
</gene>
<protein>
    <submittedName>
        <fullName evidence="2">ATP-dependent RNA helicase HrpA</fullName>
    </submittedName>
</protein>
<keyword evidence="2" id="KW-0347">Helicase</keyword>
<comment type="caution">
    <text evidence="2">The sequence shown here is derived from an EMBL/GenBank/DDBJ whole genome shotgun (WGS) entry which is preliminary data.</text>
</comment>
<dbReference type="GO" id="GO:0004386">
    <property type="term" value="F:helicase activity"/>
    <property type="evidence" value="ECO:0007669"/>
    <property type="project" value="UniProtKB-KW"/>
</dbReference>
<dbReference type="Pfam" id="PF11898">
    <property type="entry name" value="DUF3418"/>
    <property type="match status" value="1"/>
</dbReference>
<reference evidence="2 3" key="1">
    <citation type="submission" date="2015-08" db="EMBL/GenBank/DDBJ databases">
        <title>Draft Genome Sequence of Rathayibacter sp. Strain VKM Ac-2596 Isolated from Leaf Gall Induced by Plant-Parasitic Nematodes.</title>
        <authorList>
            <person name="Vasilenko O.V."/>
            <person name="Starodumova I.P."/>
            <person name="Tarlachkov S.V."/>
            <person name="Dorofeeva L.V."/>
            <person name="Evtushenko L.I."/>
        </authorList>
    </citation>
    <scope>NUCLEOTIDE SEQUENCE [LARGE SCALE GENOMIC DNA]</scope>
    <source>
        <strain evidence="2 3">VKM Ac-2596</strain>
    </source>
</reference>
<evidence type="ECO:0000313" key="3">
    <source>
        <dbReference type="Proteomes" id="UP000076717"/>
    </source>
</evidence>
<keyword evidence="2" id="KW-0067">ATP-binding</keyword>
<keyword evidence="3" id="KW-1185">Reference proteome</keyword>
<name>A0A162GEC7_9MICO</name>
<evidence type="ECO:0000313" key="2">
    <source>
        <dbReference type="EMBL" id="KZX19789.1"/>
    </source>
</evidence>
<proteinExistence type="predicted"/>
<dbReference type="AlphaFoldDB" id="A0A162GEC7"/>
<dbReference type="EMBL" id="LIIN01000207">
    <property type="protein sequence ID" value="KZX19789.1"/>
    <property type="molecule type" value="Genomic_DNA"/>
</dbReference>
<keyword evidence="2" id="KW-0378">Hydrolase</keyword>
<keyword evidence="2" id="KW-0547">Nucleotide-binding</keyword>
<dbReference type="InterPro" id="IPR024590">
    <property type="entry name" value="HrpA_C"/>
</dbReference>
<organism evidence="2 3">
    <name type="scientific">Rathayibacter tanaceti</name>
    <dbReference type="NCBI Taxonomy" id="1671680"/>
    <lineage>
        <taxon>Bacteria</taxon>
        <taxon>Bacillati</taxon>
        <taxon>Actinomycetota</taxon>
        <taxon>Actinomycetes</taxon>
        <taxon>Micrococcales</taxon>
        <taxon>Microbacteriaceae</taxon>
        <taxon>Rathayibacter</taxon>
    </lineage>
</organism>
<accession>A0A162GEC7</accession>
<dbReference type="PATRIC" id="fig|1671680.3.peg.3365"/>
<evidence type="ECO:0000259" key="1">
    <source>
        <dbReference type="Pfam" id="PF11898"/>
    </source>
</evidence>
<feature type="domain" description="RNA helicase HrpA C-terminal" evidence="1">
    <location>
        <begin position="8"/>
        <end position="296"/>
    </location>
</feature>
<sequence>MVEARVPDALERRSLTTWDMPELPRVTDTRQGGNTIRAYPALIDDGDSVSIRLLATPEDQAREHPRGVRRLLLLATPSPVAYVQQHLTSHEKLVLAQSPYQNTTALFTDCLLACVDAVLWRMKPDGMLFLRAEFDAVRDRVSASVMDAMFETVKTVTTILTTARGVEKALKASTSMALLPALTDAREQLSGLVYPGFVSATGVERLRHLPRYLGAITERFGKIAENVGRDRVWLNEVQAALELYRSAGGVLPLPPHSPERLARARWMIEELRVSFFAQPLGTAESVSLQRIRKVLAT</sequence>